<proteinExistence type="predicted"/>
<dbReference type="Proteomes" id="UP000277928">
    <property type="component" value="Unassembled WGS sequence"/>
</dbReference>
<accession>A0A3P6SN49</accession>
<gene>
    <name evidence="1" type="ORF">NLS_LOCUS3258</name>
</gene>
<name>A0A3P6SN49_LITSI</name>
<sequence>MLPLLLLLQLCSSKSNIIYHLSSLITFALLTDATVLESRKTFPSCKATCSPHITLPCDFGSLDQCIMRSCRDACWMDGHRNVQSCFCRGSLEGPTLRTCFCGPSKIQENNTSNEKLLFI</sequence>
<protein>
    <submittedName>
        <fullName evidence="1">Uncharacterized protein</fullName>
    </submittedName>
</protein>
<dbReference type="AlphaFoldDB" id="A0A3P6SN49"/>
<dbReference type="OrthoDB" id="5805689at2759"/>
<keyword evidence="2" id="KW-1185">Reference proteome</keyword>
<evidence type="ECO:0000313" key="2">
    <source>
        <dbReference type="Proteomes" id="UP000277928"/>
    </source>
</evidence>
<reference evidence="1 2" key="1">
    <citation type="submission" date="2018-08" db="EMBL/GenBank/DDBJ databases">
        <authorList>
            <person name="Laetsch R D."/>
            <person name="Stevens L."/>
            <person name="Kumar S."/>
            <person name="Blaxter L. M."/>
        </authorList>
    </citation>
    <scope>NUCLEOTIDE SEQUENCE [LARGE SCALE GENOMIC DNA]</scope>
</reference>
<evidence type="ECO:0000313" key="1">
    <source>
        <dbReference type="EMBL" id="VDK76346.1"/>
    </source>
</evidence>
<dbReference type="EMBL" id="UYRX01000172">
    <property type="protein sequence ID" value="VDK76346.1"/>
    <property type="molecule type" value="Genomic_DNA"/>
</dbReference>
<organism evidence="1 2">
    <name type="scientific">Litomosoides sigmodontis</name>
    <name type="common">Filarial nematode worm</name>
    <dbReference type="NCBI Taxonomy" id="42156"/>
    <lineage>
        <taxon>Eukaryota</taxon>
        <taxon>Metazoa</taxon>
        <taxon>Ecdysozoa</taxon>
        <taxon>Nematoda</taxon>
        <taxon>Chromadorea</taxon>
        <taxon>Rhabditida</taxon>
        <taxon>Spirurina</taxon>
        <taxon>Spiruromorpha</taxon>
        <taxon>Filarioidea</taxon>
        <taxon>Onchocercidae</taxon>
        <taxon>Litomosoides</taxon>
    </lineage>
</organism>
<dbReference type="OMA" id="TLPCDFG"/>